<keyword evidence="1" id="KW-0472">Membrane</keyword>
<feature type="transmembrane region" description="Helical" evidence="1">
    <location>
        <begin position="91"/>
        <end position="109"/>
    </location>
</feature>
<feature type="transmembrane region" description="Helical" evidence="1">
    <location>
        <begin position="170"/>
        <end position="191"/>
    </location>
</feature>
<feature type="transmembrane region" description="Helical" evidence="1">
    <location>
        <begin position="21"/>
        <end position="39"/>
    </location>
</feature>
<dbReference type="HOGENOM" id="CLU_1000186_0_0_9"/>
<evidence type="ECO:0000313" key="3">
    <source>
        <dbReference type="Proteomes" id="UP000005798"/>
    </source>
</evidence>
<keyword evidence="1" id="KW-1133">Transmembrane helix</keyword>
<keyword evidence="1" id="KW-0812">Transmembrane</keyword>
<sequence length="278" mass="30699">MVNRMLNIIKADLFRIFKGKGIYVCLLAIIALCSVSIYLRSPGHIGISGGLTSNSEVTKEDDLATPEDVRKVAGESNELLDEGMMKVNGNLYYVLIFVVFAVICVDLANHTAKNVISTDVSRTTYYFAKLLLTWGLGIAIIAISTYLGYFGNIIFNAPSHYSSFLDITIIMLRQLPIFCGIMSVLVMIAAITQKTSRYNAIAIVLVMVSQMLLMTIITVFNIDGSIIMQFEFETILRDMAVIGQIEIKTLLTGILTGIGLIIASSMIGVTYFKRYNIK</sequence>
<dbReference type="PANTHER" id="PTHR37305">
    <property type="entry name" value="INTEGRAL MEMBRANE PROTEIN-RELATED"/>
    <property type="match status" value="1"/>
</dbReference>
<evidence type="ECO:0000313" key="2">
    <source>
        <dbReference type="EMBL" id="EDS19551.1"/>
    </source>
</evidence>
<feature type="transmembrane region" description="Helical" evidence="1">
    <location>
        <begin position="203"/>
        <end position="230"/>
    </location>
</feature>
<protein>
    <submittedName>
        <fullName evidence="2">Uncharacterized protein</fullName>
    </submittedName>
</protein>
<dbReference type="AlphaFoldDB" id="B0N165"/>
<dbReference type="PANTHER" id="PTHR37305:SF1">
    <property type="entry name" value="MEMBRANE PROTEIN"/>
    <property type="match status" value="1"/>
</dbReference>
<feature type="transmembrane region" description="Helical" evidence="1">
    <location>
        <begin position="130"/>
        <end position="150"/>
    </location>
</feature>
<name>B0N165_9FIRM</name>
<reference evidence="2" key="1">
    <citation type="submission" date="2007-11" db="EMBL/GenBank/DDBJ databases">
        <authorList>
            <person name="Fulton L."/>
            <person name="Clifton S."/>
            <person name="Fulton B."/>
            <person name="Xu J."/>
            <person name="Minx P."/>
            <person name="Pepin K.H."/>
            <person name="Johnson M."/>
            <person name="Thiruvilangam P."/>
            <person name="Bhonagiri V."/>
            <person name="Nash W.E."/>
            <person name="Mardis E.R."/>
            <person name="Wilson R.K."/>
        </authorList>
    </citation>
    <scope>NUCLEOTIDE SEQUENCE [LARGE SCALE GENOMIC DNA]</scope>
    <source>
        <strain evidence="2">DSM 1402</strain>
    </source>
</reference>
<reference evidence="2" key="2">
    <citation type="submission" date="2014-06" db="EMBL/GenBank/DDBJ databases">
        <title>Draft genome sequence of Clostridium ramosum(DSM 1402).</title>
        <authorList>
            <person name="Sudarsanam P."/>
            <person name="Ley R."/>
            <person name="Guruge J."/>
            <person name="Turnbaugh P.J."/>
            <person name="Mahowald M."/>
            <person name="Liep D."/>
            <person name="Gordon J."/>
        </authorList>
    </citation>
    <scope>NUCLEOTIDE SEQUENCE</scope>
    <source>
        <strain evidence="2">DSM 1402</strain>
    </source>
</reference>
<dbReference type="Proteomes" id="UP000005798">
    <property type="component" value="Unassembled WGS sequence"/>
</dbReference>
<accession>B0N165</accession>
<comment type="caution">
    <text evidence="2">The sequence shown here is derived from an EMBL/GenBank/DDBJ whole genome shotgun (WGS) entry which is preliminary data.</text>
</comment>
<keyword evidence="3" id="KW-1185">Reference proteome</keyword>
<gene>
    <name evidence="2" type="ORF">CLORAM_00426</name>
</gene>
<organism evidence="2 3">
    <name type="scientific">Thomasclavelia ramosa DSM 1402</name>
    <dbReference type="NCBI Taxonomy" id="445974"/>
    <lineage>
        <taxon>Bacteria</taxon>
        <taxon>Bacillati</taxon>
        <taxon>Bacillota</taxon>
        <taxon>Erysipelotrichia</taxon>
        <taxon>Erysipelotrichales</taxon>
        <taxon>Coprobacillaceae</taxon>
        <taxon>Thomasclavelia</taxon>
    </lineage>
</organism>
<feature type="transmembrane region" description="Helical" evidence="1">
    <location>
        <begin position="250"/>
        <end position="272"/>
    </location>
</feature>
<dbReference type="EMBL" id="ABFX02000003">
    <property type="protein sequence ID" value="EDS19551.1"/>
    <property type="molecule type" value="Genomic_DNA"/>
</dbReference>
<proteinExistence type="predicted"/>
<evidence type="ECO:0000256" key="1">
    <source>
        <dbReference type="SAM" id="Phobius"/>
    </source>
</evidence>